<dbReference type="Proteomes" id="UP001210720">
    <property type="component" value="Unassembled WGS sequence"/>
</dbReference>
<proteinExistence type="predicted"/>
<comment type="caution">
    <text evidence="1">The sequence shown here is derived from an EMBL/GenBank/DDBJ whole genome shotgun (WGS) entry which is preliminary data.</text>
</comment>
<dbReference type="EMBL" id="JAQIOY010000004">
    <property type="protein sequence ID" value="MDA7425715.1"/>
    <property type="molecule type" value="Genomic_DNA"/>
</dbReference>
<gene>
    <name evidence="1" type="ORF">PFY00_13360</name>
</gene>
<keyword evidence="2" id="KW-1185">Reference proteome</keyword>
<dbReference type="RefSeq" id="WP_271433073.1">
    <property type="nucleotide sequence ID" value="NZ_JAQIOY010000004.1"/>
</dbReference>
<reference evidence="1 2" key="1">
    <citation type="submission" date="2023-01" db="EMBL/GenBank/DDBJ databases">
        <title>Thalassococcus onchidii sp. nov., isolated from a marine invertebrate from the South China Sea.</title>
        <authorList>
            <person name="Xu S."/>
            <person name="Liu Z."/>
            <person name="Xu Y."/>
        </authorList>
    </citation>
    <scope>NUCLEOTIDE SEQUENCE [LARGE SCALE GENOMIC DNA]</scope>
    <source>
        <strain evidence="1 2">KCTC 32084</strain>
    </source>
</reference>
<name>A0ABT4XUT4_9RHOB</name>
<evidence type="ECO:0000313" key="1">
    <source>
        <dbReference type="EMBL" id="MDA7425715.1"/>
    </source>
</evidence>
<sequence length="92" mass="10108">MKRIPYFLAMAVLVPGCMQPDSFVSDDARTARQELRLQGYQHMSCSQLAQHRAAALPARSALGAISVTGGLGRQTLSDIEEMMRRKGCRIQG</sequence>
<accession>A0ABT4XUT4</accession>
<evidence type="ECO:0008006" key="3">
    <source>
        <dbReference type="Google" id="ProtNLM"/>
    </source>
</evidence>
<protein>
    <recommendedName>
        <fullName evidence="3">Lipoprotein</fullName>
    </recommendedName>
</protein>
<organism evidence="1 2">
    <name type="scientific">Thalassococcus lentus</name>
    <dbReference type="NCBI Taxonomy" id="1210524"/>
    <lineage>
        <taxon>Bacteria</taxon>
        <taxon>Pseudomonadati</taxon>
        <taxon>Pseudomonadota</taxon>
        <taxon>Alphaproteobacteria</taxon>
        <taxon>Rhodobacterales</taxon>
        <taxon>Roseobacteraceae</taxon>
        <taxon>Thalassococcus</taxon>
    </lineage>
</organism>
<evidence type="ECO:0000313" key="2">
    <source>
        <dbReference type="Proteomes" id="UP001210720"/>
    </source>
</evidence>